<organism evidence="8 9">
    <name type="scientific">Cecembia calidifontis</name>
    <dbReference type="NCBI Taxonomy" id="1187080"/>
    <lineage>
        <taxon>Bacteria</taxon>
        <taxon>Pseudomonadati</taxon>
        <taxon>Bacteroidota</taxon>
        <taxon>Cytophagia</taxon>
        <taxon>Cytophagales</taxon>
        <taxon>Cyclobacteriaceae</taxon>
        <taxon>Cecembia</taxon>
    </lineage>
</organism>
<dbReference type="RefSeq" id="WP_130277029.1">
    <property type="nucleotide sequence ID" value="NZ_SGXG01000001.1"/>
</dbReference>
<dbReference type="Proteomes" id="UP000292209">
    <property type="component" value="Unassembled WGS sequence"/>
</dbReference>
<dbReference type="PANTHER" id="PTHR35093">
    <property type="entry name" value="OUTER MEMBRANE PROTEIN NMB0088-RELATED"/>
    <property type="match status" value="1"/>
</dbReference>
<keyword evidence="6" id="KW-0472">Membrane</keyword>
<evidence type="ECO:0000256" key="5">
    <source>
        <dbReference type="ARBA" id="ARBA00022729"/>
    </source>
</evidence>
<dbReference type="GO" id="GO:0009279">
    <property type="term" value="C:cell outer membrane"/>
    <property type="evidence" value="ECO:0007669"/>
    <property type="project" value="UniProtKB-SubCell"/>
</dbReference>
<evidence type="ECO:0000256" key="3">
    <source>
        <dbReference type="ARBA" id="ARBA00022452"/>
    </source>
</evidence>
<evidence type="ECO:0000256" key="2">
    <source>
        <dbReference type="ARBA" id="ARBA00008163"/>
    </source>
</evidence>
<dbReference type="AlphaFoldDB" id="A0A4Q7PD58"/>
<dbReference type="Gene3D" id="2.40.160.60">
    <property type="entry name" value="Outer membrane protein transport protein (OMPP1/FadL/TodX)"/>
    <property type="match status" value="1"/>
</dbReference>
<evidence type="ECO:0000256" key="6">
    <source>
        <dbReference type="ARBA" id="ARBA00023136"/>
    </source>
</evidence>
<keyword evidence="9" id="KW-1185">Reference proteome</keyword>
<dbReference type="SUPFAM" id="SSF56935">
    <property type="entry name" value="Porins"/>
    <property type="match status" value="1"/>
</dbReference>
<keyword evidence="7" id="KW-0998">Cell outer membrane</keyword>
<evidence type="ECO:0000256" key="4">
    <source>
        <dbReference type="ARBA" id="ARBA00022692"/>
    </source>
</evidence>
<gene>
    <name evidence="8" type="ORF">BC751_3946</name>
</gene>
<keyword evidence="4" id="KW-0812">Transmembrane</keyword>
<protein>
    <submittedName>
        <fullName evidence="8">Long-subunit fatty acid transport protein</fullName>
    </submittedName>
</protein>
<accession>A0A4Q7PD58</accession>
<dbReference type="GO" id="GO:0015483">
    <property type="term" value="F:long-chain fatty acid transporting porin activity"/>
    <property type="evidence" value="ECO:0007669"/>
    <property type="project" value="TreeGrafter"/>
</dbReference>
<keyword evidence="3" id="KW-1134">Transmembrane beta strand</keyword>
<evidence type="ECO:0000256" key="7">
    <source>
        <dbReference type="ARBA" id="ARBA00023237"/>
    </source>
</evidence>
<proteinExistence type="inferred from homology"/>
<comment type="similarity">
    <text evidence="2">Belongs to the OmpP1/FadL family.</text>
</comment>
<name>A0A4Q7PD58_9BACT</name>
<dbReference type="PANTHER" id="PTHR35093:SF8">
    <property type="entry name" value="OUTER MEMBRANE PROTEIN NMB0088-RELATED"/>
    <property type="match status" value="1"/>
</dbReference>
<evidence type="ECO:0000313" key="9">
    <source>
        <dbReference type="Proteomes" id="UP000292209"/>
    </source>
</evidence>
<sequence length="506" mass="56848">MISIKKALLTTLLFLLYLGWAEAQIGYFEDALRFSQFRSTGSARIMGLGGSQISLGGDVSNIHTNPAGLGFFRRSEFSFTPSYGTWATETDYLGQFQQTKTNNFSVPNLSLVISRPKGPLSSGAFRGGTFGISFNRNNHFNTEFGYFSDFEGQTSIIDFLLRQANGVPESQIESMGLTGLAYQTYLINPITRDANGNPITNPTQYDSFVLGFPFQDETVITEGRTSSTNISYGANFMNKIFVGAGLGLISLNYSSFKSYGEEFFNEPLIDTRINENLNMTGFGASLNFGLIFKPVEQLNLGVNFQSPTWYTIDERYEARMTNNFDNFFFEPENIILRREEAATDIILGRWNLTTPMRFSGGATYFFGKNGFITADIDFLDYSNNSIRSRDFNPAPDNQEIRALYGQAFNYRVGGEYRFDVWRIRGGYGLYGDPFSNPAGFDRSMQQITGGLGMRLDKFYVDFAFIHSSFDQLYSSYTYIENGANIGPVISIKNRINTGMLTFGFNF</sequence>
<evidence type="ECO:0000313" key="8">
    <source>
        <dbReference type="EMBL" id="RZS98301.1"/>
    </source>
</evidence>
<dbReference type="InterPro" id="IPR005017">
    <property type="entry name" value="OMPP1/FadL/TodX"/>
</dbReference>
<comment type="subcellular location">
    <subcellularLocation>
        <location evidence="1">Cell outer membrane</location>
        <topology evidence="1">Multi-pass membrane protein</topology>
    </subcellularLocation>
</comment>
<evidence type="ECO:0000256" key="1">
    <source>
        <dbReference type="ARBA" id="ARBA00004571"/>
    </source>
</evidence>
<reference evidence="8 9" key="1">
    <citation type="submission" date="2019-02" db="EMBL/GenBank/DDBJ databases">
        <title>Genomic Encyclopedia of Archaeal and Bacterial Type Strains, Phase II (KMG-II): from individual species to whole genera.</title>
        <authorList>
            <person name="Goeker M."/>
        </authorList>
    </citation>
    <scope>NUCLEOTIDE SEQUENCE [LARGE SCALE GENOMIC DNA]</scope>
    <source>
        <strain evidence="8 9">DSM 21411</strain>
    </source>
</reference>
<dbReference type="EMBL" id="SGXG01000001">
    <property type="protein sequence ID" value="RZS98301.1"/>
    <property type="molecule type" value="Genomic_DNA"/>
</dbReference>
<dbReference type="OrthoDB" id="9765571at2"/>
<keyword evidence="5" id="KW-0732">Signal</keyword>
<comment type="caution">
    <text evidence="8">The sequence shown here is derived from an EMBL/GenBank/DDBJ whole genome shotgun (WGS) entry which is preliminary data.</text>
</comment>